<evidence type="ECO:0000313" key="2">
    <source>
        <dbReference type="EMBL" id="AQU66242.1"/>
    </source>
</evidence>
<dbReference type="EMBL" id="CP018047">
    <property type="protein sequence ID" value="AQU66242.1"/>
    <property type="molecule type" value="Genomic_DNA"/>
</dbReference>
<sequence length="764" mass="82853">MDFEALHSASFTSLDTTVSDWTKMLEKLTDLKTDAKDGLRGKANKANWAGYNATVSRDFIGKTAEEFNDAYTQAESIRNIIRDTQGELKTQQRLLKEAIERGRGNHMSVKPAGSGFTVTPNPDPKPANGQKDVDALRDELQGILDKATEMDSTAATSLKALVDLTDYGFSGQKYADRDSAANAIKEAENLARIAKKNPEDLTVKEFDTLNAGLRKYSGDELFTERFAEQLGAQGTLKFWAGINDPFGEIFSERGEQLGDLQKNLSLTLANATQADTPEMHRWKYEMTDLGSQPVHKNTNVPGFQVMSNLMRWGNYDDQFLRSYGSKLMEVEKASSENGAYEARRWMRGAGDPILNHTGTDLGSDPLVGFLKGLSNSPDAATDFFNEPFLTKDDDHDFTEKDGKKEVKAELSNFDYLFEERDWPQDRDEDGEDSISGRNNLAMALEAATTGHPAGELPTVDTPPHNDDQAQLMNKLVSSIGEDPGRLLDHSYMSDSIGQITSEYLPDINRSLSVDDTSGESGEEYESGNIDKLFPIAGADANLNSEHVTPLLVALGQDPEGSAAVETGQAAYLGNLMDYHLNPDLPDGSRYPQTPQDTIEEISRRSGEIGGTLAIGRQEAILGPAGTEAKDFEDSIAQQKNAWSGAIGTGIGVGVSFIATPVGGAIAGGAASTVSGLVLEHVFQQAENNVLQDASADSAGLWSASKRVNLEMGQEAAFSAAKAHDLPYQNQVADWVRSGRDDGYSDASDNASRMADHLTTEVPPA</sequence>
<evidence type="ECO:0000313" key="3">
    <source>
        <dbReference type="Proteomes" id="UP000189677"/>
    </source>
</evidence>
<reference evidence="2 3" key="1">
    <citation type="submission" date="2016-11" db="EMBL/GenBank/DDBJ databases">
        <title>Complete genome sequence of Streptomyces niveus SCSIO 3406.</title>
        <authorList>
            <person name="Zhu Q."/>
            <person name="Cheng W."/>
            <person name="Song Y."/>
            <person name="Li Q."/>
            <person name="Ju J."/>
        </authorList>
    </citation>
    <scope>NUCLEOTIDE SEQUENCE [LARGE SCALE GENOMIC DNA]</scope>
    <source>
        <strain evidence="2 3">SCSIO 3406</strain>
    </source>
</reference>
<organism evidence="2 3">
    <name type="scientific">Streptomyces niveus</name>
    <name type="common">Streptomyces spheroides</name>
    <dbReference type="NCBI Taxonomy" id="193462"/>
    <lineage>
        <taxon>Bacteria</taxon>
        <taxon>Bacillati</taxon>
        <taxon>Actinomycetota</taxon>
        <taxon>Actinomycetes</taxon>
        <taxon>Kitasatosporales</taxon>
        <taxon>Streptomycetaceae</taxon>
        <taxon>Streptomyces</taxon>
    </lineage>
</organism>
<proteinExistence type="predicted"/>
<evidence type="ECO:0000256" key="1">
    <source>
        <dbReference type="SAM" id="MobiDB-lite"/>
    </source>
</evidence>
<feature type="region of interest" description="Disordered" evidence="1">
    <location>
        <begin position="105"/>
        <end position="130"/>
    </location>
</feature>
<dbReference type="Proteomes" id="UP000189677">
    <property type="component" value="Chromosome"/>
</dbReference>
<keyword evidence="3" id="KW-1185">Reference proteome</keyword>
<feature type="region of interest" description="Disordered" evidence="1">
    <location>
        <begin position="738"/>
        <end position="764"/>
    </location>
</feature>
<gene>
    <name evidence="2" type="ORF">BBN63_08235</name>
</gene>
<protein>
    <recommendedName>
        <fullName evidence="4">AG2 protein</fullName>
    </recommendedName>
</protein>
<dbReference type="KEGG" id="snw:BBN63_08235"/>
<evidence type="ECO:0008006" key="4">
    <source>
        <dbReference type="Google" id="ProtNLM"/>
    </source>
</evidence>
<dbReference type="AlphaFoldDB" id="A0A1U9QPR3"/>
<dbReference type="OrthoDB" id="3846417at2"/>
<dbReference type="RefSeq" id="WP_078074772.1">
    <property type="nucleotide sequence ID" value="NZ_CP018047.1"/>
</dbReference>
<accession>A0A1U9QPR3</accession>
<name>A0A1U9QPR3_STRNV</name>